<organism evidence="1 2">
    <name type="scientific">Xylaria flabelliformis</name>
    <dbReference type="NCBI Taxonomy" id="2512241"/>
    <lineage>
        <taxon>Eukaryota</taxon>
        <taxon>Fungi</taxon>
        <taxon>Dikarya</taxon>
        <taxon>Ascomycota</taxon>
        <taxon>Pezizomycotina</taxon>
        <taxon>Sordariomycetes</taxon>
        <taxon>Xylariomycetidae</taxon>
        <taxon>Xylariales</taxon>
        <taxon>Xylariaceae</taxon>
        <taxon>Xylaria</taxon>
    </lineage>
</organism>
<proteinExistence type="predicted"/>
<evidence type="ECO:0000313" key="2">
    <source>
        <dbReference type="Proteomes" id="UP000319160"/>
    </source>
</evidence>
<comment type="caution">
    <text evidence="1">The sequence shown here is derived from an EMBL/GenBank/DDBJ whole genome shotgun (WGS) entry which is preliminary data.</text>
</comment>
<reference evidence="2" key="1">
    <citation type="submission" date="2019-06" db="EMBL/GenBank/DDBJ databases">
        <title>Draft genome sequence of the griseofulvin-producing fungus Xylaria cubensis strain G536.</title>
        <authorList>
            <person name="Mead M.E."/>
            <person name="Raja H.A."/>
            <person name="Steenwyk J.L."/>
            <person name="Knowles S.L."/>
            <person name="Oberlies N.H."/>
            <person name="Rokas A."/>
        </authorList>
    </citation>
    <scope>NUCLEOTIDE SEQUENCE [LARGE SCALE GENOMIC DNA]</scope>
    <source>
        <strain evidence="2">G536</strain>
    </source>
</reference>
<gene>
    <name evidence="1" type="ORF">FHL15_005354</name>
</gene>
<name>A0A553I0E6_9PEZI</name>
<accession>A0A553I0E6</accession>
<dbReference type="EMBL" id="VFLP01000027">
    <property type="protein sequence ID" value="TRX93678.1"/>
    <property type="molecule type" value="Genomic_DNA"/>
</dbReference>
<dbReference type="Proteomes" id="UP000319160">
    <property type="component" value="Unassembled WGS sequence"/>
</dbReference>
<sequence>MLLQQFSMEYNIIVPAEGEADLGFRYFVHPEGGPLRGRHILPKILMARQNPELHYLEINDEAEILAKLGLED</sequence>
<dbReference type="AlphaFoldDB" id="A0A553I0E6"/>
<protein>
    <submittedName>
        <fullName evidence="1">Uncharacterized protein</fullName>
    </submittedName>
</protein>
<keyword evidence="2" id="KW-1185">Reference proteome</keyword>
<evidence type="ECO:0000313" key="1">
    <source>
        <dbReference type="EMBL" id="TRX93678.1"/>
    </source>
</evidence>